<comment type="caution">
    <text evidence="6">The sequence shown here is derived from an EMBL/GenBank/DDBJ whole genome shotgun (WGS) entry which is preliminary data.</text>
</comment>
<dbReference type="GO" id="GO:0008270">
    <property type="term" value="F:zinc ion binding"/>
    <property type="evidence" value="ECO:0007669"/>
    <property type="project" value="UniProtKB-KW"/>
</dbReference>
<dbReference type="OrthoDB" id="5411773at2759"/>
<evidence type="ECO:0000313" key="7">
    <source>
        <dbReference type="Proteomes" id="UP000019478"/>
    </source>
</evidence>
<reference evidence="6 7" key="1">
    <citation type="submission" date="2013-03" db="EMBL/GenBank/DDBJ databases">
        <title>The Genome Sequence of Capronia epimyces CBS 606.96.</title>
        <authorList>
            <consortium name="The Broad Institute Genomics Platform"/>
            <person name="Cuomo C."/>
            <person name="de Hoog S."/>
            <person name="Gorbushina A."/>
            <person name="Walker B."/>
            <person name="Young S.K."/>
            <person name="Zeng Q."/>
            <person name="Gargeya S."/>
            <person name="Fitzgerald M."/>
            <person name="Haas B."/>
            <person name="Abouelleil A."/>
            <person name="Allen A.W."/>
            <person name="Alvarado L."/>
            <person name="Arachchi H.M."/>
            <person name="Berlin A.M."/>
            <person name="Chapman S.B."/>
            <person name="Gainer-Dewar J."/>
            <person name="Goldberg J."/>
            <person name="Griggs A."/>
            <person name="Gujja S."/>
            <person name="Hansen M."/>
            <person name="Howarth C."/>
            <person name="Imamovic A."/>
            <person name="Ireland A."/>
            <person name="Larimer J."/>
            <person name="McCowan C."/>
            <person name="Murphy C."/>
            <person name="Pearson M."/>
            <person name="Poon T.W."/>
            <person name="Priest M."/>
            <person name="Roberts A."/>
            <person name="Saif S."/>
            <person name="Shea T."/>
            <person name="Sisk P."/>
            <person name="Sykes S."/>
            <person name="Wortman J."/>
            <person name="Nusbaum C."/>
            <person name="Birren B."/>
        </authorList>
    </citation>
    <scope>NUCLEOTIDE SEQUENCE [LARGE SCALE GENOMIC DNA]</scope>
    <source>
        <strain evidence="6 7">CBS 606.96</strain>
    </source>
</reference>
<name>W9Z6I7_9EURO</name>
<dbReference type="GeneID" id="19167311"/>
<dbReference type="AlphaFoldDB" id="W9Z6I7"/>
<dbReference type="InterPro" id="IPR013083">
    <property type="entry name" value="Znf_RING/FYVE/PHD"/>
</dbReference>
<accession>W9Z6I7</accession>
<organism evidence="6 7">
    <name type="scientific">Capronia epimyces CBS 606.96</name>
    <dbReference type="NCBI Taxonomy" id="1182542"/>
    <lineage>
        <taxon>Eukaryota</taxon>
        <taxon>Fungi</taxon>
        <taxon>Dikarya</taxon>
        <taxon>Ascomycota</taxon>
        <taxon>Pezizomycotina</taxon>
        <taxon>Eurotiomycetes</taxon>
        <taxon>Chaetothyriomycetidae</taxon>
        <taxon>Chaetothyriales</taxon>
        <taxon>Herpotrichiellaceae</taxon>
        <taxon>Capronia</taxon>
    </lineage>
</organism>
<dbReference type="HOGENOM" id="CLU_554328_0_0_1"/>
<dbReference type="EMBL" id="AMGY01000002">
    <property type="protein sequence ID" value="EXJ90114.1"/>
    <property type="molecule type" value="Genomic_DNA"/>
</dbReference>
<evidence type="ECO:0000256" key="2">
    <source>
        <dbReference type="ARBA" id="ARBA00022771"/>
    </source>
</evidence>
<sequence length="515" mass="58607">MSASQSTPRKRTADENWVYFCENACLTSFSGCVDEDSTMTEREISEYIWHSNPELHEKLNRVRLPSSYLASDEIEHTAGRQTVPAERILSSFLDHAGRAEGTKFHSVNNAQLPSGENSGEDHATEFVLDRYRFNLHQHSDPETIYCCSYPTCRNPLNVIPLGECYGSVTDEAWNKNNNLLTEYPRMVYYCFDCLQEVLKQKFEVEMVHQKLPQLVDGTRDREMVLESAEKIHPLLQAKELKFMYFPEEPPLTPGKDSNSKKGNRLRRQKQYEIERILEALTEKYLRKREYMRGGQDTDSISSELQIQPRRDVSPFRDRYKKQGLEYCELHNQFGSGEILEENEAATSKFVGDSGDESVLNCFCREPPDEEGMIRCSAITCMFGAVHLRCSGLKDVATIPEEFICKYCKGHDAACSENDCSDDTVQKRDLGWWKKCSPLDCNSIRDGITWKNGMDTDNESEERDEDAAADLGPVGEHPSGFIAVNSPPPRACDEINCTLQFACENRFVGKGASSKE</sequence>
<evidence type="ECO:0000313" key="6">
    <source>
        <dbReference type="EMBL" id="EXJ90114.1"/>
    </source>
</evidence>
<dbReference type="Proteomes" id="UP000019478">
    <property type="component" value="Unassembled WGS sequence"/>
</dbReference>
<dbReference type="InterPro" id="IPR001965">
    <property type="entry name" value="Znf_PHD"/>
</dbReference>
<protein>
    <recommendedName>
        <fullName evidence="5">Zinc finger PHD-type domain-containing protein</fullName>
    </recommendedName>
</protein>
<keyword evidence="1" id="KW-0479">Metal-binding</keyword>
<evidence type="ECO:0000256" key="4">
    <source>
        <dbReference type="SAM" id="MobiDB-lite"/>
    </source>
</evidence>
<feature type="compositionally biased region" description="Acidic residues" evidence="4">
    <location>
        <begin position="455"/>
        <end position="467"/>
    </location>
</feature>
<dbReference type="eggNOG" id="ENOG502T5H7">
    <property type="taxonomic scope" value="Eukaryota"/>
</dbReference>
<dbReference type="Gene3D" id="3.30.40.10">
    <property type="entry name" value="Zinc/RING finger domain, C3HC4 (zinc finger)"/>
    <property type="match status" value="1"/>
</dbReference>
<feature type="region of interest" description="Disordered" evidence="4">
    <location>
        <begin position="451"/>
        <end position="473"/>
    </location>
</feature>
<dbReference type="SMART" id="SM00249">
    <property type="entry name" value="PHD"/>
    <property type="match status" value="1"/>
</dbReference>
<dbReference type="RefSeq" id="XP_007731511.1">
    <property type="nucleotide sequence ID" value="XM_007733321.1"/>
</dbReference>
<feature type="domain" description="Zinc finger PHD-type" evidence="5">
    <location>
        <begin position="360"/>
        <end position="408"/>
    </location>
</feature>
<keyword evidence="7" id="KW-1185">Reference proteome</keyword>
<proteinExistence type="predicted"/>
<evidence type="ECO:0000256" key="3">
    <source>
        <dbReference type="ARBA" id="ARBA00022833"/>
    </source>
</evidence>
<gene>
    <name evidence="6" type="ORF">A1O3_03183</name>
</gene>
<keyword evidence="2" id="KW-0863">Zinc-finger</keyword>
<dbReference type="PROSITE" id="PS01359">
    <property type="entry name" value="ZF_PHD_1"/>
    <property type="match status" value="1"/>
</dbReference>
<keyword evidence="3" id="KW-0862">Zinc</keyword>
<evidence type="ECO:0000259" key="5">
    <source>
        <dbReference type="SMART" id="SM00249"/>
    </source>
</evidence>
<evidence type="ECO:0000256" key="1">
    <source>
        <dbReference type="ARBA" id="ARBA00022723"/>
    </source>
</evidence>
<dbReference type="SUPFAM" id="SSF57903">
    <property type="entry name" value="FYVE/PHD zinc finger"/>
    <property type="match status" value="1"/>
</dbReference>
<dbReference type="InterPro" id="IPR019786">
    <property type="entry name" value="Zinc_finger_PHD-type_CS"/>
</dbReference>
<dbReference type="InterPro" id="IPR011011">
    <property type="entry name" value="Znf_FYVE_PHD"/>
</dbReference>